<name>A0ACC2MG14_PERAE</name>
<accession>A0ACC2MG14</accession>
<evidence type="ECO:0000313" key="2">
    <source>
        <dbReference type="Proteomes" id="UP001234297"/>
    </source>
</evidence>
<dbReference type="EMBL" id="CM056810">
    <property type="protein sequence ID" value="KAJ8644294.1"/>
    <property type="molecule type" value="Genomic_DNA"/>
</dbReference>
<dbReference type="Proteomes" id="UP001234297">
    <property type="component" value="Chromosome 2"/>
</dbReference>
<comment type="caution">
    <text evidence="1">The sequence shown here is derived from an EMBL/GenBank/DDBJ whole genome shotgun (WGS) entry which is preliminary data.</text>
</comment>
<proteinExistence type="predicted"/>
<protein>
    <submittedName>
        <fullName evidence="1">Uncharacterized protein</fullName>
    </submittedName>
</protein>
<gene>
    <name evidence="1" type="ORF">MRB53_006042</name>
</gene>
<reference evidence="1 2" key="1">
    <citation type="journal article" date="2022" name="Hortic Res">
        <title>A haplotype resolved chromosomal level avocado genome allows analysis of novel avocado genes.</title>
        <authorList>
            <person name="Nath O."/>
            <person name="Fletcher S.J."/>
            <person name="Hayward A."/>
            <person name="Shaw L.M."/>
            <person name="Masouleh A.K."/>
            <person name="Furtado A."/>
            <person name="Henry R.J."/>
            <person name="Mitter N."/>
        </authorList>
    </citation>
    <scope>NUCLEOTIDE SEQUENCE [LARGE SCALE GENOMIC DNA]</scope>
    <source>
        <strain evidence="2">cv. Hass</strain>
    </source>
</reference>
<organism evidence="1 2">
    <name type="scientific">Persea americana</name>
    <name type="common">Avocado</name>
    <dbReference type="NCBI Taxonomy" id="3435"/>
    <lineage>
        <taxon>Eukaryota</taxon>
        <taxon>Viridiplantae</taxon>
        <taxon>Streptophyta</taxon>
        <taxon>Embryophyta</taxon>
        <taxon>Tracheophyta</taxon>
        <taxon>Spermatophyta</taxon>
        <taxon>Magnoliopsida</taxon>
        <taxon>Magnoliidae</taxon>
        <taxon>Laurales</taxon>
        <taxon>Lauraceae</taxon>
        <taxon>Persea</taxon>
    </lineage>
</organism>
<sequence>MARPKKPVAEDKERSQLDPSIEERKRLKSPALSRNLISNAPSKPISPLTPSNLILKHQGRDIGRMKLFGTIVYPKNKYLTLQFARGEKQVTCEDCFENMGSSLHNHRINKARLSFSLAHNDKSECGGAKLKGCCKDLVRDLKLIWYSSEINGKRLGCIDYRTGIIGSDIRPEASFGKKVLCSLAK</sequence>
<keyword evidence="2" id="KW-1185">Reference proteome</keyword>
<evidence type="ECO:0000313" key="1">
    <source>
        <dbReference type="EMBL" id="KAJ8644294.1"/>
    </source>
</evidence>